<evidence type="ECO:0000256" key="6">
    <source>
        <dbReference type="ARBA" id="ARBA00022989"/>
    </source>
</evidence>
<evidence type="ECO:0000256" key="3">
    <source>
        <dbReference type="ARBA" id="ARBA00022490"/>
    </source>
</evidence>
<keyword evidence="8" id="KW-0472">Membrane</keyword>
<proteinExistence type="predicted"/>
<dbReference type="RefSeq" id="XP_012946620.1">
    <property type="nucleotide sequence ID" value="XM_013091166.2"/>
</dbReference>
<organism evidence="9 10">
    <name type="scientific">Aplysia californica</name>
    <name type="common">California sea hare</name>
    <dbReference type="NCBI Taxonomy" id="6500"/>
    <lineage>
        <taxon>Eukaryota</taxon>
        <taxon>Metazoa</taxon>
        <taxon>Spiralia</taxon>
        <taxon>Lophotrochozoa</taxon>
        <taxon>Mollusca</taxon>
        <taxon>Gastropoda</taxon>
        <taxon>Heterobranchia</taxon>
        <taxon>Euthyneura</taxon>
        <taxon>Tectipleura</taxon>
        <taxon>Aplysiida</taxon>
        <taxon>Aplysioidea</taxon>
        <taxon>Aplysiidae</taxon>
        <taxon>Aplysia</taxon>
    </lineage>
</organism>
<dbReference type="Proteomes" id="UP000694888">
    <property type="component" value="Unplaced"/>
</dbReference>
<sequence length="216" mass="24318">MCESTERVDKVPAPGLTDDVLMENYVKRDVPVIVTGASPLKGDITLHRLAQLYSEHPVLKRYFSCGLASNVRQTSGDHVELLRNVVDDKLDKFYAKWENCNRDAAKAFRSLYRRPQFLPSAVSVSASNWVYVASNYTGKLYKPVDVAQSLVIFMQVKGESRVKMEPWSPCDQICSHFVEALEEGDVLIATDFLWKVDYLPTNKSENIAIAFGGSFD</sequence>
<reference evidence="10" key="1">
    <citation type="submission" date="2025-08" db="UniProtKB">
        <authorList>
            <consortium name="RefSeq"/>
        </authorList>
    </citation>
    <scope>IDENTIFICATION</scope>
</reference>
<dbReference type="GeneID" id="106014112"/>
<evidence type="ECO:0000256" key="2">
    <source>
        <dbReference type="ARBA" id="ARBA00004496"/>
    </source>
</evidence>
<dbReference type="InterPro" id="IPR038757">
    <property type="entry name" value="BRAP"/>
</dbReference>
<evidence type="ECO:0000256" key="4">
    <source>
        <dbReference type="ARBA" id="ARBA00022692"/>
    </source>
</evidence>
<comment type="subcellular location">
    <subcellularLocation>
        <location evidence="2">Cytoplasm</location>
    </subcellularLocation>
    <subcellularLocation>
        <location evidence="1">Golgi apparatus membrane</location>
        <topology evidence="1">Single-pass type II membrane protein</topology>
    </subcellularLocation>
</comment>
<evidence type="ECO:0000256" key="5">
    <source>
        <dbReference type="ARBA" id="ARBA00022968"/>
    </source>
</evidence>
<evidence type="ECO:0000256" key="8">
    <source>
        <dbReference type="ARBA" id="ARBA00023136"/>
    </source>
</evidence>
<keyword evidence="9" id="KW-1185">Reference proteome</keyword>
<evidence type="ECO:0000313" key="10">
    <source>
        <dbReference type="RefSeq" id="XP_012946620.1"/>
    </source>
</evidence>
<dbReference type="PANTHER" id="PTHR35259">
    <property type="entry name" value="BOMBESIN RECEPTOR-ACTIVATED PROTEIN C6ORF89"/>
    <property type="match status" value="1"/>
</dbReference>
<gene>
    <name evidence="10" type="primary">LOC106014112</name>
</gene>
<dbReference type="Gene3D" id="2.60.120.650">
    <property type="entry name" value="Cupin"/>
    <property type="match status" value="1"/>
</dbReference>
<evidence type="ECO:0000256" key="7">
    <source>
        <dbReference type="ARBA" id="ARBA00023034"/>
    </source>
</evidence>
<keyword evidence="6" id="KW-1133">Transmembrane helix</keyword>
<evidence type="ECO:0000313" key="9">
    <source>
        <dbReference type="Proteomes" id="UP000694888"/>
    </source>
</evidence>
<keyword evidence="3" id="KW-0963">Cytoplasm</keyword>
<accession>A0ABM1AFF6</accession>
<keyword evidence="5" id="KW-0735">Signal-anchor</keyword>
<protein>
    <submittedName>
        <fullName evidence="10">Uncharacterized protein LOC106014112</fullName>
    </submittedName>
</protein>
<keyword evidence="4" id="KW-0812">Transmembrane</keyword>
<name>A0ABM1AFF6_APLCA</name>
<keyword evidence="7" id="KW-0333">Golgi apparatus</keyword>
<evidence type="ECO:0000256" key="1">
    <source>
        <dbReference type="ARBA" id="ARBA00004323"/>
    </source>
</evidence>
<dbReference type="SUPFAM" id="SSF51197">
    <property type="entry name" value="Clavaminate synthase-like"/>
    <property type="match status" value="1"/>
</dbReference>
<dbReference type="PANTHER" id="PTHR35259:SF1">
    <property type="entry name" value="BOMBESIN RECEPTOR-ACTIVATED PROTEIN C6ORF89"/>
    <property type="match status" value="1"/>
</dbReference>